<gene>
    <name evidence="1" type="ORF">DB30_00994</name>
</gene>
<organism evidence="1 2">
    <name type="scientific">Enhygromyxa salina</name>
    <dbReference type="NCBI Taxonomy" id="215803"/>
    <lineage>
        <taxon>Bacteria</taxon>
        <taxon>Pseudomonadati</taxon>
        <taxon>Myxococcota</taxon>
        <taxon>Polyangia</taxon>
        <taxon>Nannocystales</taxon>
        <taxon>Nannocystaceae</taxon>
        <taxon>Enhygromyxa</taxon>
    </lineage>
</organism>
<protein>
    <submittedName>
        <fullName evidence="1">Uncharacterized protein</fullName>
    </submittedName>
</protein>
<reference evidence="1 2" key="1">
    <citation type="submission" date="2014-12" db="EMBL/GenBank/DDBJ databases">
        <title>Genome assembly of Enhygromyxa salina DSM 15201.</title>
        <authorList>
            <person name="Sharma G."/>
            <person name="Subramanian S."/>
        </authorList>
    </citation>
    <scope>NUCLEOTIDE SEQUENCE [LARGE SCALE GENOMIC DNA]</scope>
    <source>
        <strain evidence="1 2">DSM 15201</strain>
    </source>
</reference>
<comment type="caution">
    <text evidence="1">The sequence shown here is derived from an EMBL/GenBank/DDBJ whole genome shotgun (WGS) entry which is preliminary data.</text>
</comment>
<accession>A0A0C2CNN4</accession>
<name>A0A0C2CNN4_9BACT</name>
<sequence length="105" mass="11199">MYAHIAWVNTSSVNVSYRVYPAIGGTDKLSRRLDQGTGTGCGCGGTVFDAGVCKNTPGELCDEWVVLGSFGATVVVTYTLQIGNNTVEADQNLKLALDDVLIIRR</sequence>
<proteinExistence type="predicted"/>
<dbReference type="Proteomes" id="UP000031599">
    <property type="component" value="Unassembled WGS sequence"/>
</dbReference>
<evidence type="ECO:0000313" key="2">
    <source>
        <dbReference type="Proteomes" id="UP000031599"/>
    </source>
</evidence>
<evidence type="ECO:0000313" key="1">
    <source>
        <dbReference type="EMBL" id="KIG12831.1"/>
    </source>
</evidence>
<dbReference type="AlphaFoldDB" id="A0A0C2CNN4"/>
<dbReference type="EMBL" id="JMCC02000117">
    <property type="protein sequence ID" value="KIG12831.1"/>
    <property type="molecule type" value="Genomic_DNA"/>
</dbReference>